<evidence type="ECO:0000256" key="4">
    <source>
        <dbReference type="ARBA" id="ARBA00023125"/>
    </source>
</evidence>
<dbReference type="GO" id="GO:0006352">
    <property type="term" value="P:DNA-templated transcription initiation"/>
    <property type="evidence" value="ECO:0007669"/>
    <property type="project" value="InterPro"/>
</dbReference>
<sequence length="199" mass="23362">MKSRPSYIMTNKEAGEVMEDEVLVTHILEGDDQALRVLYDRYFQSVFQYAYIQTGDYHFAEEVTQDIFSKMAKSLHTFKGKSAFKTWLYTLGRNVVIDFHRKQKRHKGVVSLPSEKMEEVSNNYNPQQNYEIREELIRCLNTLPEDYRTVIVLRFIEQFSIQETAKVMKKTALSVKSLQHRARKQLAQLMEGEGNSYES</sequence>
<dbReference type="SUPFAM" id="SSF88946">
    <property type="entry name" value="Sigma2 domain of RNA polymerase sigma factors"/>
    <property type="match status" value="1"/>
</dbReference>
<dbReference type="AlphaFoldDB" id="A0A161P6G8"/>
<comment type="similarity">
    <text evidence="1">Belongs to the sigma-70 factor family. ECF subfamily.</text>
</comment>
<feature type="domain" description="RNA polymerase sigma factor 70 region 4 type 2" evidence="7">
    <location>
        <begin position="133"/>
        <end position="186"/>
    </location>
</feature>
<dbReference type="InterPro" id="IPR013249">
    <property type="entry name" value="RNA_pol_sigma70_r4_t2"/>
</dbReference>
<dbReference type="NCBIfam" id="TIGR02937">
    <property type="entry name" value="sigma70-ECF"/>
    <property type="match status" value="1"/>
</dbReference>
<dbReference type="RefSeq" id="WP_052340236.1">
    <property type="nucleotide sequence ID" value="NZ_LTAO01000036.1"/>
</dbReference>
<dbReference type="GO" id="GO:0016987">
    <property type="term" value="F:sigma factor activity"/>
    <property type="evidence" value="ECO:0007669"/>
    <property type="project" value="UniProtKB-KW"/>
</dbReference>
<dbReference type="PANTHER" id="PTHR43133">
    <property type="entry name" value="RNA POLYMERASE ECF-TYPE SIGMA FACTO"/>
    <property type="match status" value="1"/>
</dbReference>
<evidence type="ECO:0008006" key="10">
    <source>
        <dbReference type="Google" id="ProtNLM"/>
    </source>
</evidence>
<dbReference type="EMBL" id="LTAO01000036">
    <property type="protein sequence ID" value="KYG27677.1"/>
    <property type="molecule type" value="Genomic_DNA"/>
</dbReference>
<comment type="caution">
    <text evidence="8">The sequence shown here is derived from an EMBL/GenBank/DDBJ whole genome shotgun (WGS) entry which is preliminary data.</text>
</comment>
<evidence type="ECO:0000256" key="1">
    <source>
        <dbReference type="ARBA" id="ARBA00010641"/>
    </source>
</evidence>
<keyword evidence="2" id="KW-0805">Transcription regulation</keyword>
<evidence type="ECO:0000259" key="7">
    <source>
        <dbReference type="Pfam" id="PF08281"/>
    </source>
</evidence>
<name>A0A161P6G8_9BACI</name>
<dbReference type="GO" id="GO:0003677">
    <property type="term" value="F:DNA binding"/>
    <property type="evidence" value="ECO:0007669"/>
    <property type="project" value="UniProtKB-KW"/>
</dbReference>
<feature type="domain" description="RNA polymerase sigma-70 region 2" evidence="6">
    <location>
        <begin position="38"/>
        <end position="105"/>
    </location>
</feature>
<dbReference type="Gene3D" id="1.10.1740.10">
    <property type="match status" value="1"/>
</dbReference>
<dbReference type="InterPro" id="IPR007627">
    <property type="entry name" value="RNA_pol_sigma70_r2"/>
</dbReference>
<evidence type="ECO:0000313" key="9">
    <source>
        <dbReference type="Proteomes" id="UP000075806"/>
    </source>
</evidence>
<keyword evidence="9" id="KW-1185">Reference proteome</keyword>
<dbReference type="InterPro" id="IPR014284">
    <property type="entry name" value="RNA_pol_sigma-70_dom"/>
</dbReference>
<evidence type="ECO:0000256" key="3">
    <source>
        <dbReference type="ARBA" id="ARBA00023082"/>
    </source>
</evidence>
<dbReference type="InterPro" id="IPR013325">
    <property type="entry name" value="RNA_pol_sigma_r2"/>
</dbReference>
<evidence type="ECO:0000256" key="2">
    <source>
        <dbReference type="ARBA" id="ARBA00023015"/>
    </source>
</evidence>
<dbReference type="InterPro" id="IPR039425">
    <property type="entry name" value="RNA_pol_sigma-70-like"/>
</dbReference>
<protein>
    <recommendedName>
        <fullName evidence="10">RNA polymerase subunit sigma-70</fullName>
    </recommendedName>
</protein>
<reference evidence="8" key="1">
    <citation type="submission" date="2016-02" db="EMBL/GenBank/DDBJ databases">
        <title>Genome sequence of Bacillus trypoxylicola KCTC 13244(T).</title>
        <authorList>
            <person name="Jeong H."/>
            <person name="Park S.-H."/>
            <person name="Choi S.-K."/>
        </authorList>
    </citation>
    <scope>NUCLEOTIDE SEQUENCE [LARGE SCALE GENOMIC DNA]</scope>
    <source>
        <strain evidence="8">KCTC 13244</strain>
    </source>
</reference>
<dbReference type="Pfam" id="PF04542">
    <property type="entry name" value="Sigma70_r2"/>
    <property type="match status" value="1"/>
</dbReference>
<evidence type="ECO:0000313" key="8">
    <source>
        <dbReference type="EMBL" id="KYG27677.1"/>
    </source>
</evidence>
<accession>A0A161P6G8</accession>
<dbReference type="CDD" id="cd06171">
    <property type="entry name" value="Sigma70_r4"/>
    <property type="match status" value="1"/>
</dbReference>
<dbReference type="PANTHER" id="PTHR43133:SF8">
    <property type="entry name" value="RNA POLYMERASE SIGMA FACTOR HI_1459-RELATED"/>
    <property type="match status" value="1"/>
</dbReference>
<keyword evidence="4" id="KW-0238">DNA-binding</keyword>
<dbReference type="SUPFAM" id="SSF88659">
    <property type="entry name" value="Sigma3 and sigma4 domains of RNA polymerase sigma factors"/>
    <property type="match status" value="1"/>
</dbReference>
<evidence type="ECO:0000259" key="6">
    <source>
        <dbReference type="Pfam" id="PF04542"/>
    </source>
</evidence>
<keyword evidence="5" id="KW-0804">Transcription</keyword>
<dbReference type="STRING" id="519424.AZF04_10830"/>
<organism evidence="8 9">
    <name type="scientific">Alkalihalobacillus trypoxylicola</name>
    <dbReference type="NCBI Taxonomy" id="519424"/>
    <lineage>
        <taxon>Bacteria</taxon>
        <taxon>Bacillati</taxon>
        <taxon>Bacillota</taxon>
        <taxon>Bacilli</taxon>
        <taxon>Bacillales</taxon>
        <taxon>Bacillaceae</taxon>
        <taxon>Alkalihalobacillus</taxon>
    </lineage>
</organism>
<dbReference type="Pfam" id="PF08281">
    <property type="entry name" value="Sigma70_r4_2"/>
    <property type="match status" value="1"/>
</dbReference>
<proteinExistence type="inferred from homology"/>
<dbReference type="Proteomes" id="UP000075806">
    <property type="component" value="Unassembled WGS sequence"/>
</dbReference>
<keyword evidence="3" id="KW-0731">Sigma factor</keyword>
<dbReference type="Gene3D" id="1.10.10.10">
    <property type="entry name" value="Winged helix-like DNA-binding domain superfamily/Winged helix DNA-binding domain"/>
    <property type="match status" value="1"/>
</dbReference>
<dbReference type="OrthoDB" id="306910at2"/>
<dbReference type="InterPro" id="IPR036388">
    <property type="entry name" value="WH-like_DNA-bd_sf"/>
</dbReference>
<evidence type="ECO:0000256" key="5">
    <source>
        <dbReference type="ARBA" id="ARBA00023163"/>
    </source>
</evidence>
<gene>
    <name evidence="8" type="ORF">AZF04_10830</name>
</gene>
<dbReference type="InterPro" id="IPR013324">
    <property type="entry name" value="RNA_pol_sigma_r3/r4-like"/>
</dbReference>